<dbReference type="GO" id="GO:0016998">
    <property type="term" value="P:cell wall macromolecule catabolic process"/>
    <property type="evidence" value="ECO:0007669"/>
    <property type="project" value="InterPro"/>
</dbReference>
<dbReference type="PROSITE" id="PS51257">
    <property type="entry name" value="PROKAR_LIPOPROTEIN"/>
    <property type="match status" value="1"/>
</dbReference>
<dbReference type="InterPro" id="IPR002053">
    <property type="entry name" value="Glyco_hydro_25"/>
</dbReference>
<dbReference type="Gene3D" id="3.20.20.80">
    <property type="entry name" value="Glycosidases"/>
    <property type="match status" value="1"/>
</dbReference>
<feature type="chain" id="PRO_5004124824" evidence="2">
    <location>
        <begin position="30"/>
        <end position="615"/>
    </location>
</feature>
<dbReference type="Gene3D" id="3.40.50.1460">
    <property type="match status" value="1"/>
</dbReference>
<comment type="caution">
    <text evidence="3">The sequence shown here is derived from an EMBL/GenBank/DDBJ whole genome shotgun (WGS) entry which is preliminary data.</text>
</comment>
<proteinExistence type="inferred from homology"/>
<dbReference type="InterPro" id="IPR017853">
    <property type="entry name" value="GH"/>
</dbReference>
<dbReference type="PANTHER" id="PTHR34135">
    <property type="entry name" value="LYSOZYME"/>
    <property type="match status" value="1"/>
</dbReference>
<protein>
    <submittedName>
        <fullName evidence="3">Putative glycoside hydrolase, catalytic core</fullName>
    </submittedName>
</protein>
<keyword evidence="4" id="KW-1185">Reference proteome</keyword>
<organism evidence="3 4">
    <name type="scientific">Rhizobium freirei PRF 81</name>
    <dbReference type="NCBI Taxonomy" id="363754"/>
    <lineage>
        <taxon>Bacteria</taxon>
        <taxon>Pseudomonadati</taxon>
        <taxon>Pseudomonadota</taxon>
        <taxon>Alphaproteobacteria</taxon>
        <taxon>Hyphomicrobiales</taxon>
        <taxon>Rhizobiaceae</taxon>
        <taxon>Rhizobium/Agrobacterium group</taxon>
        <taxon>Rhizobium</taxon>
    </lineage>
</organism>
<reference evidence="3 4" key="1">
    <citation type="journal article" date="2012" name="BMC Genomics">
        <title>Genomic basis of broad host range and environmental adaptability of Rhizobium tropici CIAT 899 and Rhizobium sp. PRF 81 which are used in inoculants for common bean (Phaseolus vulgaris L.).</title>
        <authorList>
            <person name="Ormeno-Orrillo E."/>
            <person name="Menna P."/>
            <person name="Almeida L.G."/>
            <person name="Ollero F.J."/>
            <person name="Nicolas M.F."/>
            <person name="Pains Rodrigues E."/>
            <person name="Shigueyoshi Nakatani A."/>
            <person name="Silva Batista J.S."/>
            <person name="Oliveira Chueire L.M."/>
            <person name="Souza R.C."/>
            <person name="Ribeiro Vasconcelos A.T."/>
            <person name="Megias M."/>
            <person name="Hungria M."/>
            <person name="Martinez-Romero E."/>
        </authorList>
    </citation>
    <scope>NUCLEOTIDE SEQUENCE [LARGE SCALE GENOMIC DNA]</scope>
    <source>
        <strain evidence="3 4">PRF 81</strain>
        <plasmid evidence="3">pPRF81a</plasmid>
    </source>
</reference>
<dbReference type="GO" id="GO:0009253">
    <property type="term" value="P:peptidoglycan catabolic process"/>
    <property type="evidence" value="ECO:0007669"/>
    <property type="project" value="InterPro"/>
</dbReference>
<sequence length="615" mass="67063">MGRAPISLLRVLAVFVVGLFFGCSTAAMAADCPKSLANTPYCDKFIVYKHPGSPVDKRIKAYIRDDSSDLDVRSFAFLVSVSQYPNFTDPDERVLKSVQEDLPNIVEFLKSQGFDEVIVLKDEEATKDAINFFLEQYLLTQITDYHRRARFLFMYDGHGAEGPSQNDAGALALALTTGDADADPSHSYALDDLQGRLRKISNQAYHTLALIGSCYSGGIFPISTNKGENFSYPREPGSHAVTAAKAHELARGAPDGKGTVFFEELLKAIDKSAVAANGAQFISGKEGAPQKVLGTTIVRLGQVVEAMNIELEDLEIPDTQPQEYGPQLRVGTLVSDETFNGAFFFLAPIEAEKQAGTKGNELPPQALDFQTTGSAIIGQPSVKVFSPPEDYSIRGANFSSIDGVPEIGKVAKSGALNFLYERASVGSDQKDHSFPQYRADAAKAELPFGAIHVFDCSPAEGQVKNLLEVAPPDKTLLPVTIDLEWYKETGSQTLDACASDRDGVRANLKDLLDRVQEAYGKQPVIYASRQGIGDILQSDFSQYPLWYAERSHEDAPGYPGDNPWTIWQISKEGKIDGFEKPVDYNVFFGSRTQFAAFAATGRNTGLEAAVLPEKK</sequence>
<dbReference type="Proteomes" id="UP000012429">
    <property type="component" value="Unassembled WGS sequence"/>
</dbReference>
<keyword evidence="3" id="KW-0614">Plasmid</keyword>
<dbReference type="SUPFAM" id="SSF51445">
    <property type="entry name" value="(Trans)glycosidases"/>
    <property type="match status" value="1"/>
</dbReference>
<dbReference type="EMBL" id="AQHN01000095">
    <property type="protein sequence ID" value="ENN83809.1"/>
    <property type="molecule type" value="Genomic_DNA"/>
</dbReference>
<evidence type="ECO:0000313" key="4">
    <source>
        <dbReference type="Proteomes" id="UP000012429"/>
    </source>
</evidence>
<dbReference type="PROSITE" id="PS51904">
    <property type="entry name" value="GLYCOSYL_HYDROL_F25_2"/>
    <property type="match status" value="1"/>
</dbReference>
<dbReference type="Pfam" id="PF01183">
    <property type="entry name" value="Glyco_hydro_25"/>
    <property type="match status" value="1"/>
</dbReference>
<feature type="signal peptide" evidence="2">
    <location>
        <begin position="1"/>
        <end position="29"/>
    </location>
</feature>
<keyword evidence="3" id="KW-0378">Hydrolase</keyword>
<name>N6TTI8_9HYPH</name>
<dbReference type="GO" id="GO:0016052">
    <property type="term" value="P:carbohydrate catabolic process"/>
    <property type="evidence" value="ECO:0007669"/>
    <property type="project" value="TreeGrafter"/>
</dbReference>
<dbReference type="GO" id="GO:0003796">
    <property type="term" value="F:lysozyme activity"/>
    <property type="evidence" value="ECO:0007669"/>
    <property type="project" value="InterPro"/>
</dbReference>
<keyword evidence="2" id="KW-0732">Signal</keyword>
<evidence type="ECO:0000256" key="1">
    <source>
        <dbReference type="ARBA" id="ARBA00010646"/>
    </source>
</evidence>
<evidence type="ECO:0000256" key="2">
    <source>
        <dbReference type="SAM" id="SignalP"/>
    </source>
</evidence>
<geneLocation type="plasmid" evidence="3">
    <name>pPRF81a</name>
</geneLocation>
<dbReference type="PATRIC" id="fig|363754.4.peg.6721"/>
<dbReference type="AlphaFoldDB" id="N6TTI8"/>
<evidence type="ECO:0000313" key="3">
    <source>
        <dbReference type="EMBL" id="ENN83809.1"/>
    </source>
</evidence>
<comment type="similarity">
    <text evidence="1">Belongs to the glycosyl hydrolase 25 family.</text>
</comment>
<accession>N6TTI8</accession>
<gene>
    <name evidence="3" type="ORF">RHSP_41193</name>
</gene>
<dbReference type="PANTHER" id="PTHR34135:SF2">
    <property type="entry name" value="LYSOZYME"/>
    <property type="match status" value="1"/>
</dbReference>